<comment type="caution">
    <text evidence="1">The sequence shown here is derived from an EMBL/GenBank/DDBJ whole genome shotgun (WGS) entry which is preliminary data.</text>
</comment>
<dbReference type="Proteomes" id="UP000037069">
    <property type="component" value="Unassembled WGS sequence"/>
</dbReference>
<reference evidence="1 2" key="1">
    <citation type="journal article" date="2015" name="Nat. Commun.">
        <title>Lucilia cuprina genome unlocks parasitic fly biology to underpin future interventions.</title>
        <authorList>
            <person name="Anstead C.A."/>
            <person name="Korhonen P.K."/>
            <person name="Young N.D."/>
            <person name="Hall R.S."/>
            <person name="Jex A.R."/>
            <person name="Murali S.C."/>
            <person name="Hughes D.S."/>
            <person name="Lee S.F."/>
            <person name="Perry T."/>
            <person name="Stroehlein A.J."/>
            <person name="Ansell B.R."/>
            <person name="Breugelmans B."/>
            <person name="Hofmann A."/>
            <person name="Qu J."/>
            <person name="Dugan S."/>
            <person name="Lee S.L."/>
            <person name="Chao H."/>
            <person name="Dinh H."/>
            <person name="Han Y."/>
            <person name="Doddapaneni H.V."/>
            <person name="Worley K.C."/>
            <person name="Muzny D.M."/>
            <person name="Ioannidis P."/>
            <person name="Waterhouse R.M."/>
            <person name="Zdobnov E.M."/>
            <person name="James P.J."/>
            <person name="Bagnall N.H."/>
            <person name="Kotze A.C."/>
            <person name="Gibbs R.A."/>
            <person name="Richards S."/>
            <person name="Batterham P."/>
            <person name="Gasser R.B."/>
        </authorList>
    </citation>
    <scope>NUCLEOTIDE SEQUENCE [LARGE SCALE GENOMIC DNA]</scope>
    <source>
        <strain evidence="1 2">LS</strain>
        <tissue evidence="1">Full body</tissue>
    </source>
</reference>
<evidence type="ECO:0000313" key="1">
    <source>
        <dbReference type="EMBL" id="KNC25717.1"/>
    </source>
</evidence>
<dbReference type="AlphaFoldDB" id="A0A0L0C072"/>
<name>A0A0L0C072_LUCCU</name>
<proteinExistence type="predicted"/>
<accession>A0A0L0C072</accession>
<sequence>MGLGVLGALRATLTFITLTLLLGRRVFRTFFTICGCDSTSSGDMATLPLGNYAQKSLFYYQTNSYDRNRSYTNDLRRIIRNDYMFKRSYFGGHRKKTPPPKPPRSFGEINCDEINLWQIMRQCKMDLSRPPSLPNISLVWVQAVRFPSSPQN</sequence>
<evidence type="ECO:0000313" key="2">
    <source>
        <dbReference type="Proteomes" id="UP000037069"/>
    </source>
</evidence>
<dbReference type="EMBL" id="JRES01001077">
    <property type="protein sequence ID" value="KNC25717.1"/>
    <property type="molecule type" value="Genomic_DNA"/>
</dbReference>
<protein>
    <submittedName>
        <fullName evidence="1">Uncharacterized protein</fullName>
    </submittedName>
</protein>
<keyword evidence="2" id="KW-1185">Reference proteome</keyword>
<gene>
    <name evidence="1" type="ORF">FF38_12882</name>
</gene>
<organism evidence="1 2">
    <name type="scientific">Lucilia cuprina</name>
    <name type="common">Green bottle fly</name>
    <name type="synonym">Australian sheep blowfly</name>
    <dbReference type="NCBI Taxonomy" id="7375"/>
    <lineage>
        <taxon>Eukaryota</taxon>
        <taxon>Metazoa</taxon>
        <taxon>Ecdysozoa</taxon>
        <taxon>Arthropoda</taxon>
        <taxon>Hexapoda</taxon>
        <taxon>Insecta</taxon>
        <taxon>Pterygota</taxon>
        <taxon>Neoptera</taxon>
        <taxon>Endopterygota</taxon>
        <taxon>Diptera</taxon>
        <taxon>Brachycera</taxon>
        <taxon>Muscomorpha</taxon>
        <taxon>Oestroidea</taxon>
        <taxon>Calliphoridae</taxon>
        <taxon>Luciliinae</taxon>
        <taxon>Lucilia</taxon>
    </lineage>
</organism>